<dbReference type="EMBL" id="BARU01048042">
    <property type="protein sequence ID" value="GAH92829.1"/>
    <property type="molecule type" value="Genomic_DNA"/>
</dbReference>
<reference evidence="1" key="1">
    <citation type="journal article" date="2014" name="Front. Microbiol.">
        <title>High frequency of phylogenetically diverse reductive dehalogenase-homologous genes in deep subseafloor sedimentary metagenomes.</title>
        <authorList>
            <person name="Kawai M."/>
            <person name="Futagami T."/>
            <person name="Toyoda A."/>
            <person name="Takaki Y."/>
            <person name="Nishi S."/>
            <person name="Hori S."/>
            <person name="Arai W."/>
            <person name="Tsubouchi T."/>
            <person name="Morono Y."/>
            <person name="Uchiyama I."/>
            <person name="Ito T."/>
            <person name="Fujiyama A."/>
            <person name="Inagaki F."/>
            <person name="Takami H."/>
        </authorList>
    </citation>
    <scope>NUCLEOTIDE SEQUENCE</scope>
    <source>
        <strain evidence="1">Expedition CK06-06</strain>
    </source>
</reference>
<protein>
    <submittedName>
        <fullName evidence="1">Uncharacterized protein</fullName>
    </submittedName>
</protein>
<proteinExistence type="predicted"/>
<organism evidence="1">
    <name type="scientific">marine sediment metagenome</name>
    <dbReference type="NCBI Taxonomy" id="412755"/>
    <lineage>
        <taxon>unclassified sequences</taxon>
        <taxon>metagenomes</taxon>
        <taxon>ecological metagenomes</taxon>
    </lineage>
</organism>
<feature type="non-terminal residue" evidence="1">
    <location>
        <position position="56"/>
    </location>
</feature>
<name>X1KRP8_9ZZZZ</name>
<evidence type="ECO:0000313" key="1">
    <source>
        <dbReference type="EMBL" id="GAH92829.1"/>
    </source>
</evidence>
<accession>X1KRP8</accession>
<comment type="caution">
    <text evidence="1">The sequence shown here is derived from an EMBL/GenBank/DDBJ whole genome shotgun (WGS) entry which is preliminary data.</text>
</comment>
<dbReference type="AlphaFoldDB" id="X1KRP8"/>
<gene>
    <name evidence="1" type="ORF">S03H2_71642</name>
</gene>
<sequence length="56" mass="6640">MAKFMHAIEWWSEHLGRWVSWLALGLTFFMGYNIFMRYALADPVAGEFDVSLYIYS</sequence>